<comment type="caution">
    <text evidence="3">The sequence shown here is derived from an EMBL/GenBank/DDBJ whole genome shotgun (WGS) entry which is preliminary data.</text>
</comment>
<proteinExistence type="predicted"/>
<organism evidence="3 4">
    <name type="scientific">Ranatra chinensis</name>
    <dbReference type="NCBI Taxonomy" id="642074"/>
    <lineage>
        <taxon>Eukaryota</taxon>
        <taxon>Metazoa</taxon>
        <taxon>Ecdysozoa</taxon>
        <taxon>Arthropoda</taxon>
        <taxon>Hexapoda</taxon>
        <taxon>Insecta</taxon>
        <taxon>Pterygota</taxon>
        <taxon>Neoptera</taxon>
        <taxon>Paraneoptera</taxon>
        <taxon>Hemiptera</taxon>
        <taxon>Heteroptera</taxon>
        <taxon>Panheteroptera</taxon>
        <taxon>Nepomorpha</taxon>
        <taxon>Nepidae</taxon>
        <taxon>Ranatrinae</taxon>
        <taxon>Ranatra</taxon>
    </lineage>
</organism>
<feature type="domain" description="SMB" evidence="2">
    <location>
        <begin position="243"/>
        <end position="290"/>
    </location>
</feature>
<accession>A0ABD0XVD5</accession>
<dbReference type="AlphaFoldDB" id="A0ABD0XVD5"/>
<keyword evidence="1" id="KW-1015">Disulfide bond</keyword>
<evidence type="ECO:0000313" key="4">
    <source>
        <dbReference type="Proteomes" id="UP001558652"/>
    </source>
</evidence>
<reference evidence="3 4" key="1">
    <citation type="submission" date="2024-07" db="EMBL/GenBank/DDBJ databases">
        <title>Chromosome-level genome assembly of the water stick insect Ranatra chinensis (Heteroptera: Nepidae).</title>
        <authorList>
            <person name="Liu X."/>
        </authorList>
    </citation>
    <scope>NUCLEOTIDE SEQUENCE [LARGE SCALE GENOMIC DNA]</scope>
    <source>
        <strain evidence="3">Cailab_2021Rc</strain>
        <tissue evidence="3">Muscle</tissue>
    </source>
</reference>
<sequence length="340" mass="39339">MASKRRNMFYENKKQETTEVEIRPLHGTPLFYRPVDHETEEVLETVHIHGVGQRVRQADCGMMEGDTQPEDVVGRGWVTPNGEKKTRMTVRAARKAAKKYLREITWPTPEEPENSEEERKEVEYFQSGVYEVISTQFKKTCGLLKRPVPHKDLPGHKSVYTIMKENMRMDGMRHHVHRLTMIFRYNDKPGDPIQEAFELLVSTVNEDRYRERIAGTMLYYDKVGFLLIEDPDIPDIPYCGGRRLQCCSGRQDHCSVQILGTLCYCDAFCNRTINSDCCPDYPQVCLGEPPEQDFRRGNKLTIYSMILKPTWTCGIELWGSARKSNIDRSQSFQSKTLDAP</sequence>
<dbReference type="Proteomes" id="UP001558652">
    <property type="component" value="Unassembled WGS sequence"/>
</dbReference>
<dbReference type="SMART" id="SM00201">
    <property type="entry name" value="SO"/>
    <property type="match status" value="1"/>
</dbReference>
<dbReference type="EMBL" id="JBFDAA010000020">
    <property type="protein sequence ID" value="KAL1115133.1"/>
    <property type="molecule type" value="Genomic_DNA"/>
</dbReference>
<evidence type="ECO:0000313" key="3">
    <source>
        <dbReference type="EMBL" id="KAL1115133.1"/>
    </source>
</evidence>
<dbReference type="PROSITE" id="PS50958">
    <property type="entry name" value="SMB_2"/>
    <property type="match status" value="1"/>
</dbReference>
<dbReference type="InterPro" id="IPR001212">
    <property type="entry name" value="Somatomedin_B_dom"/>
</dbReference>
<keyword evidence="4" id="KW-1185">Reference proteome</keyword>
<protein>
    <recommendedName>
        <fullName evidence="2">SMB domain-containing protein</fullName>
    </recommendedName>
</protein>
<evidence type="ECO:0000259" key="2">
    <source>
        <dbReference type="PROSITE" id="PS50958"/>
    </source>
</evidence>
<name>A0ABD0XVD5_9HEMI</name>
<evidence type="ECO:0000256" key="1">
    <source>
        <dbReference type="ARBA" id="ARBA00023157"/>
    </source>
</evidence>
<gene>
    <name evidence="3" type="ORF">AAG570_007164</name>
</gene>